<dbReference type="AlphaFoldDB" id="A0A5B2V8T2"/>
<dbReference type="EMBL" id="VUOA01000044">
    <property type="protein sequence ID" value="KAA2234739.1"/>
    <property type="molecule type" value="Genomic_DNA"/>
</dbReference>
<gene>
    <name evidence="1" type="ORF">F0L46_22985</name>
</gene>
<accession>A0A5B2V8T2</accession>
<evidence type="ECO:0000313" key="1">
    <source>
        <dbReference type="EMBL" id="KAA2234739.1"/>
    </source>
</evidence>
<dbReference type="Proteomes" id="UP000323142">
    <property type="component" value="Unassembled WGS sequence"/>
</dbReference>
<name>A0A5B2V8T2_9HYPH</name>
<evidence type="ECO:0000313" key="2">
    <source>
        <dbReference type="Proteomes" id="UP000323142"/>
    </source>
</evidence>
<protein>
    <submittedName>
        <fullName evidence="1">Uncharacterized protein</fullName>
    </submittedName>
</protein>
<dbReference type="OrthoDB" id="9858151at2"/>
<organism evidence="1 2">
    <name type="scientific">Salinarimonas soli</name>
    <dbReference type="NCBI Taxonomy" id="1638099"/>
    <lineage>
        <taxon>Bacteria</taxon>
        <taxon>Pseudomonadati</taxon>
        <taxon>Pseudomonadota</taxon>
        <taxon>Alphaproteobacteria</taxon>
        <taxon>Hyphomicrobiales</taxon>
        <taxon>Salinarimonadaceae</taxon>
        <taxon>Salinarimonas</taxon>
    </lineage>
</organism>
<sequence length="238" mass="27414">MQLLRGVPLKEAFRQFVGQEAWCELDRRQKAWQGATPQTTDRDERKRIGDAYWNLRFQLERQFVEALMAGRLRASAFKRPVEPHSSREFIGQDIWELLEVDFEDSSARNLGLELVRIEIFRGLTEVRPALAVAPPQVADGPEFEHNEDYTSVRIREHRFILSQQLGKVIARFHQASLEGSPSLVAKAVLKEAQFKSDCFASVFKGHTDPSWRELLVTTSTRGHWRLNLLGHKPEPEPN</sequence>
<comment type="caution">
    <text evidence="1">The sequence shown here is derived from an EMBL/GenBank/DDBJ whole genome shotgun (WGS) entry which is preliminary data.</text>
</comment>
<proteinExistence type="predicted"/>
<keyword evidence="2" id="KW-1185">Reference proteome</keyword>
<reference evidence="1 2" key="2">
    <citation type="submission" date="2019-09" db="EMBL/GenBank/DDBJ databases">
        <authorList>
            <person name="Jin C."/>
        </authorList>
    </citation>
    <scope>NUCLEOTIDE SEQUENCE [LARGE SCALE GENOMIC DNA]</scope>
    <source>
        <strain evidence="1 2">BN140002</strain>
    </source>
</reference>
<reference evidence="1 2" key="1">
    <citation type="submission" date="2019-09" db="EMBL/GenBank/DDBJ databases">
        <title>Salinarimonas rosea gen. nov., sp. nov., a new member of the a-2 subgroup of the Proteobacteria.</title>
        <authorList>
            <person name="Liu J."/>
        </authorList>
    </citation>
    <scope>NUCLEOTIDE SEQUENCE [LARGE SCALE GENOMIC DNA]</scope>
    <source>
        <strain evidence="1 2">BN140002</strain>
    </source>
</reference>